<dbReference type="EMBL" id="LLXX01000017">
    <property type="protein sequence ID" value="KRR13587.1"/>
    <property type="molecule type" value="Genomic_DNA"/>
</dbReference>
<dbReference type="InterPro" id="IPR038293">
    <property type="entry name" value="ATPase_inh_sub_z_sf"/>
</dbReference>
<evidence type="ECO:0000313" key="2">
    <source>
        <dbReference type="Proteomes" id="UP000051913"/>
    </source>
</evidence>
<dbReference type="STRING" id="1518501.CQ10_20615"/>
<name>A0A0R3M7M1_9BRAD</name>
<dbReference type="AlphaFoldDB" id="A0A0R3M7M1"/>
<dbReference type="Proteomes" id="UP000051913">
    <property type="component" value="Unassembled WGS sequence"/>
</dbReference>
<keyword evidence="2" id="KW-1185">Reference proteome</keyword>
<comment type="caution">
    <text evidence="1">The sequence shown here is derived from an EMBL/GenBank/DDBJ whole genome shotgun (WGS) entry which is preliminary data.</text>
</comment>
<evidence type="ECO:0008006" key="3">
    <source>
        <dbReference type="Google" id="ProtNLM"/>
    </source>
</evidence>
<dbReference type="PIRSF" id="PIRSF031780">
    <property type="entry name" value="UCP031780"/>
    <property type="match status" value="1"/>
</dbReference>
<dbReference type="Gene3D" id="1.10.790.20">
    <property type="entry name" value="Domain of unknown function DUF1476"/>
    <property type="match status" value="1"/>
</dbReference>
<dbReference type="Pfam" id="PF07345">
    <property type="entry name" value="ATPaseInh_sub_z"/>
    <property type="match status" value="1"/>
</dbReference>
<dbReference type="RefSeq" id="WP_057848567.1">
    <property type="nucleotide sequence ID" value="NZ_LLXX01000017.1"/>
</dbReference>
<protein>
    <recommendedName>
        <fullName evidence="3">Aldolase</fullName>
    </recommendedName>
</protein>
<sequence length="107" mass="11635">MSTFDKREEGFEKKFALDEEQKFKAEVRRNKLLGLWAAEKLGLSGDAATAYSKEVVAADFEQAGDKDVQDKVVKDLTAKGVAVTAQEVRVKMDELIAVAAAQVKAGS</sequence>
<organism evidence="1 2">
    <name type="scientific">Bradyrhizobium valentinum</name>
    <dbReference type="NCBI Taxonomy" id="1518501"/>
    <lineage>
        <taxon>Bacteria</taxon>
        <taxon>Pseudomonadati</taxon>
        <taxon>Pseudomonadota</taxon>
        <taxon>Alphaproteobacteria</taxon>
        <taxon>Hyphomicrobiales</taxon>
        <taxon>Nitrobacteraceae</taxon>
        <taxon>Bradyrhizobium</taxon>
    </lineage>
</organism>
<reference evidence="1 2" key="1">
    <citation type="submission" date="2014-03" db="EMBL/GenBank/DDBJ databases">
        <title>Bradyrhizobium valentinum sp. nov., isolated from effective nodules of Lupinus mariae-josephae, a lupine endemic of basic-lime soils in Eastern Spain.</title>
        <authorList>
            <person name="Duran D."/>
            <person name="Rey L."/>
            <person name="Navarro A."/>
            <person name="Busquets A."/>
            <person name="Imperial J."/>
            <person name="Ruiz-Argueso T."/>
        </authorList>
    </citation>
    <scope>NUCLEOTIDE SEQUENCE [LARGE SCALE GENOMIC DNA]</scope>
    <source>
        <strain evidence="1 2">LmjM3</strain>
    </source>
</reference>
<gene>
    <name evidence="1" type="ORF">CP49_22270</name>
</gene>
<proteinExistence type="predicted"/>
<evidence type="ECO:0000313" key="1">
    <source>
        <dbReference type="EMBL" id="KRR13587.1"/>
    </source>
</evidence>
<dbReference type="InterPro" id="IPR009945">
    <property type="entry name" value="ATPase_inh_sub_z"/>
</dbReference>
<accession>A0A0R3M7M1</accession>